<evidence type="ECO:0000313" key="5">
    <source>
        <dbReference type="EMBL" id="NNH67745.1"/>
    </source>
</evidence>
<dbReference type="Gene3D" id="3.40.50.720">
    <property type="entry name" value="NAD(P)-binding Rossmann-like Domain"/>
    <property type="match status" value="1"/>
</dbReference>
<dbReference type="Proteomes" id="UP000530654">
    <property type="component" value="Unassembled WGS sequence"/>
</dbReference>
<evidence type="ECO:0000256" key="2">
    <source>
        <dbReference type="ARBA" id="ARBA00023002"/>
    </source>
</evidence>
<evidence type="ECO:0000256" key="1">
    <source>
        <dbReference type="ARBA" id="ARBA00010928"/>
    </source>
</evidence>
<dbReference type="GO" id="GO:0016491">
    <property type="term" value="F:oxidoreductase activity"/>
    <property type="evidence" value="ECO:0007669"/>
    <property type="project" value="UniProtKB-KW"/>
</dbReference>
<proteinExistence type="inferred from homology"/>
<dbReference type="EMBL" id="JABEQY010000046">
    <property type="protein sequence ID" value="NNH67745.1"/>
    <property type="molecule type" value="Genomic_DNA"/>
</dbReference>
<feature type="domain" description="Gfo/Idh/MocA-like oxidoreductase N-terminal" evidence="3">
    <location>
        <begin position="4"/>
        <end position="121"/>
    </location>
</feature>
<dbReference type="RefSeq" id="WP_170282810.1">
    <property type="nucleotide sequence ID" value="NZ_JABEQY010000046.1"/>
</dbReference>
<organism evidence="5 6">
    <name type="scientific">Rhizobium laguerreae</name>
    <dbReference type="NCBI Taxonomy" id="1076926"/>
    <lineage>
        <taxon>Bacteria</taxon>
        <taxon>Pseudomonadati</taxon>
        <taxon>Pseudomonadota</taxon>
        <taxon>Alphaproteobacteria</taxon>
        <taxon>Hyphomicrobiales</taxon>
        <taxon>Rhizobiaceae</taxon>
        <taxon>Rhizobium/Agrobacterium group</taxon>
        <taxon>Rhizobium</taxon>
    </lineage>
</organism>
<dbReference type="Pfam" id="PF01408">
    <property type="entry name" value="GFO_IDH_MocA"/>
    <property type="match status" value="1"/>
</dbReference>
<evidence type="ECO:0000259" key="3">
    <source>
        <dbReference type="Pfam" id="PF01408"/>
    </source>
</evidence>
<dbReference type="GO" id="GO:0000166">
    <property type="term" value="F:nucleotide binding"/>
    <property type="evidence" value="ECO:0007669"/>
    <property type="project" value="InterPro"/>
</dbReference>
<dbReference type="InterPro" id="IPR055170">
    <property type="entry name" value="GFO_IDH_MocA-like_dom"/>
</dbReference>
<dbReference type="PANTHER" id="PTHR22604">
    <property type="entry name" value="OXIDOREDUCTASES"/>
    <property type="match status" value="1"/>
</dbReference>
<comment type="caution">
    <text evidence="5">The sequence shown here is derived from an EMBL/GenBank/DDBJ whole genome shotgun (WGS) entry which is preliminary data.</text>
</comment>
<protein>
    <submittedName>
        <fullName evidence="5">Gfo/Idh/MocA family oxidoreductase</fullName>
    </submittedName>
</protein>
<dbReference type="SUPFAM" id="SSF51735">
    <property type="entry name" value="NAD(P)-binding Rossmann-fold domains"/>
    <property type="match status" value="1"/>
</dbReference>
<evidence type="ECO:0000259" key="4">
    <source>
        <dbReference type="Pfam" id="PF22725"/>
    </source>
</evidence>
<dbReference type="AlphaFoldDB" id="A0A7Y2W8P9"/>
<feature type="domain" description="GFO/IDH/MocA-like oxidoreductase" evidence="4">
    <location>
        <begin position="134"/>
        <end position="248"/>
    </location>
</feature>
<comment type="similarity">
    <text evidence="1">Belongs to the Gfo/Idh/MocA family.</text>
</comment>
<dbReference type="InterPro" id="IPR036291">
    <property type="entry name" value="NAD(P)-bd_dom_sf"/>
</dbReference>
<dbReference type="PANTHER" id="PTHR22604:SF105">
    <property type="entry name" value="TRANS-1,2-DIHYDROBENZENE-1,2-DIOL DEHYDROGENASE"/>
    <property type="match status" value="1"/>
</dbReference>
<evidence type="ECO:0000313" key="6">
    <source>
        <dbReference type="Proteomes" id="UP000530654"/>
    </source>
</evidence>
<sequence>MDAVRWGIIGTAAIALDKVIPSMLRAEGVNVVAIASRNADKARAAANRFGIEHSYGTYEAILADPAIEAVYIPLPNHLHVEWTIRAAEAGKHVLCEKPLALNVEKLNSLIACRDSTGRLIQEAVMIRAHPQWDEVCRIVSSGEIGEVHAVNGVFTEVNLDPKSIVNDAAIGGGALYDLGVYPITAARVVFGTEPERVFAASAFDPAFGVDRLTSAILLFSGGRHASMAVSTQLALRHHVVVFGTLKSLSLSNPFNPTPNDQCRIVLSDGSTLEAAAAETRNIAPADQYCLQAERFSTAVRSGGSVPIELEWSLGTMKILDAIRRSVESGAPEPV</sequence>
<dbReference type="InterPro" id="IPR000683">
    <property type="entry name" value="Gfo/Idh/MocA-like_OxRdtase_N"/>
</dbReference>
<accession>A0A7Y2W8P9</accession>
<keyword evidence="2" id="KW-0560">Oxidoreductase</keyword>
<dbReference type="Pfam" id="PF22725">
    <property type="entry name" value="GFO_IDH_MocA_C3"/>
    <property type="match status" value="1"/>
</dbReference>
<reference evidence="5 6" key="1">
    <citation type="submission" date="2020-04" db="EMBL/GenBank/DDBJ databases">
        <title>Rhizobium bacterial biofertilizers improve the content of phenolic compounds of Lactuca sativa L. under non-saline and saline-stress conditions.</title>
        <authorList>
            <person name="Ayuso-Calles M."/>
            <person name="Garcia-Estevez I."/>
            <person name="Jimenez-Gomez A."/>
            <person name="Flores-Felix J.D."/>
            <person name="Escribano-Bailon M."/>
            <person name="Rivas R."/>
        </authorList>
    </citation>
    <scope>NUCLEOTIDE SEQUENCE [LARGE SCALE GENOMIC DNA]</scope>
    <source>
        <strain evidence="5 6">GPTR02</strain>
    </source>
</reference>
<gene>
    <name evidence="5" type="ORF">HLI17_31585</name>
</gene>
<dbReference type="Gene3D" id="3.30.360.10">
    <property type="entry name" value="Dihydrodipicolinate Reductase, domain 2"/>
    <property type="match status" value="1"/>
</dbReference>
<dbReference type="InterPro" id="IPR050984">
    <property type="entry name" value="Gfo/Idh/MocA_domain"/>
</dbReference>
<name>A0A7Y2W8P9_9HYPH</name>
<dbReference type="SUPFAM" id="SSF55347">
    <property type="entry name" value="Glyceraldehyde-3-phosphate dehydrogenase-like, C-terminal domain"/>
    <property type="match status" value="1"/>
</dbReference>